<evidence type="ECO:0000313" key="5">
    <source>
        <dbReference type="Proteomes" id="UP001138997"/>
    </source>
</evidence>
<keyword evidence="2" id="KW-0560">Oxidoreductase</keyword>
<evidence type="ECO:0000313" key="4">
    <source>
        <dbReference type="EMBL" id="MCD5309394.1"/>
    </source>
</evidence>
<dbReference type="PRINTS" id="PR00080">
    <property type="entry name" value="SDRFAMILY"/>
</dbReference>
<dbReference type="Gene3D" id="3.40.50.720">
    <property type="entry name" value="NAD(P)-binding Rossmann-like Domain"/>
    <property type="match status" value="1"/>
</dbReference>
<dbReference type="AlphaFoldDB" id="A0A9X1N924"/>
<dbReference type="Pfam" id="PF00106">
    <property type="entry name" value="adh_short"/>
    <property type="match status" value="1"/>
</dbReference>
<comment type="similarity">
    <text evidence="1 3">Belongs to the short-chain dehydrogenases/reductases (SDR) family.</text>
</comment>
<protein>
    <submittedName>
        <fullName evidence="4">SDR family oxidoreductase</fullName>
    </submittedName>
</protein>
<dbReference type="GO" id="GO:0016491">
    <property type="term" value="F:oxidoreductase activity"/>
    <property type="evidence" value="ECO:0007669"/>
    <property type="project" value="UniProtKB-KW"/>
</dbReference>
<evidence type="ECO:0000256" key="3">
    <source>
        <dbReference type="RuleBase" id="RU000363"/>
    </source>
</evidence>
<comment type="caution">
    <text evidence="4">The sequence shown here is derived from an EMBL/GenBank/DDBJ whole genome shotgun (WGS) entry which is preliminary data.</text>
</comment>
<dbReference type="SUPFAM" id="SSF51735">
    <property type="entry name" value="NAD(P)-binding Rossmann-fold domains"/>
    <property type="match status" value="1"/>
</dbReference>
<evidence type="ECO:0000256" key="1">
    <source>
        <dbReference type="ARBA" id="ARBA00006484"/>
    </source>
</evidence>
<dbReference type="PRINTS" id="PR00081">
    <property type="entry name" value="GDHRDH"/>
</dbReference>
<dbReference type="NCBIfam" id="NF006119">
    <property type="entry name" value="PRK08264.1-5"/>
    <property type="match status" value="1"/>
</dbReference>
<proteinExistence type="inferred from homology"/>
<keyword evidence="5" id="KW-1185">Reference proteome</keyword>
<sequence>MKVAGSVALVTGANRGLGRAMAAHLLERGAAKVYAAARTPSQVDLPGVEAIQLDITDPESVKAAAAIATDVSLVVNNAGISTGAAFLTDQLEGVRREMDTLFYGTLNVSRAFAPILGANGGGGMINILSAMSWFSYNGGGGGYSAAKAAQWSLTNSLRVELFPQKTQVVGVLLGMADTDMVPEGWTGPLLTPAQVVTAALDGLEAGKQEVLADDWSAYVKASLAKDPAEFYTQDYLNGLFPAA</sequence>
<gene>
    <name evidence="4" type="ORF">LR394_00675</name>
</gene>
<name>A0A9X1N924_9ACTN</name>
<reference evidence="4" key="1">
    <citation type="submission" date="2021-11" db="EMBL/GenBank/DDBJ databases">
        <title>Streptomyces corallinus and Kineosporia corallina sp. nov., two new coral-derived marine actinobacteria.</title>
        <authorList>
            <person name="Buangrab K."/>
            <person name="Sutthacheep M."/>
            <person name="Yeemin T."/>
            <person name="Harunari E."/>
            <person name="Igarashi Y."/>
            <person name="Sripreechasak P."/>
            <person name="Kanchanasin P."/>
            <person name="Tanasupawat S."/>
            <person name="Phongsopitanun W."/>
        </authorList>
    </citation>
    <scope>NUCLEOTIDE SEQUENCE</scope>
    <source>
        <strain evidence="4">JCM 31032</strain>
    </source>
</reference>
<dbReference type="EMBL" id="JAJOMB010000001">
    <property type="protein sequence ID" value="MCD5309394.1"/>
    <property type="molecule type" value="Genomic_DNA"/>
</dbReference>
<dbReference type="InterPro" id="IPR036291">
    <property type="entry name" value="NAD(P)-bd_dom_sf"/>
</dbReference>
<accession>A0A9X1N924</accession>
<evidence type="ECO:0000256" key="2">
    <source>
        <dbReference type="ARBA" id="ARBA00023002"/>
    </source>
</evidence>
<dbReference type="PANTHER" id="PTHR43669:SF3">
    <property type="entry name" value="ALCOHOL DEHYDROGENASE, PUTATIVE (AFU_ORTHOLOGUE AFUA_3G03445)-RELATED"/>
    <property type="match status" value="1"/>
</dbReference>
<organism evidence="4 5">
    <name type="scientific">Kineosporia babensis</name>
    <dbReference type="NCBI Taxonomy" id="499548"/>
    <lineage>
        <taxon>Bacteria</taxon>
        <taxon>Bacillati</taxon>
        <taxon>Actinomycetota</taxon>
        <taxon>Actinomycetes</taxon>
        <taxon>Kineosporiales</taxon>
        <taxon>Kineosporiaceae</taxon>
        <taxon>Kineosporia</taxon>
    </lineage>
</organism>
<dbReference type="PANTHER" id="PTHR43669">
    <property type="entry name" value="5-KETO-D-GLUCONATE 5-REDUCTASE"/>
    <property type="match status" value="1"/>
</dbReference>
<dbReference type="InterPro" id="IPR002347">
    <property type="entry name" value="SDR_fam"/>
</dbReference>
<dbReference type="Proteomes" id="UP001138997">
    <property type="component" value="Unassembled WGS sequence"/>
</dbReference>
<dbReference type="RefSeq" id="WP_231438321.1">
    <property type="nucleotide sequence ID" value="NZ_JAJOMB010000001.1"/>
</dbReference>